<comment type="caution">
    <text evidence="2">The sequence shown here is derived from an EMBL/GenBank/DDBJ whole genome shotgun (WGS) entry which is preliminary data.</text>
</comment>
<dbReference type="EMBL" id="DSKY01000016">
    <property type="protein sequence ID" value="HDY59203.1"/>
    <property type="molecule type" value="Genomic_DNA"/>
</dbReference>
<feature type="coiled-coil region" evidence="1">
    <location>
        <begin position="1"/>
        <end position="76"/>
    </location>
</feature>
<dbReference type="AlphaFoldDB" id="A0A7V0Z5X6"/>
<protein>
    <submittedName>
        <fullName evidence="2">Zinc ribbon domain-containing protein</fullName>
    </submittedName>
</protein>
<accession>A0A7V0Z5X6</accession>
<sequence>MENNFEKLKAIENERNDLLKKLEKIEEKKAHVSNEVYLKVRGDYEARLKKLDEKIAENKELLMIEMKNAKKELSELLPKQKELKLHLEEIELRYSIGEYSEDKFNEFEKETKGNLAGVEERIRKLEDRIKWCEGLIGAEQVEEIRVIEEVEEVPAVEEEKKGENLTIDEHILEEKLPDEVNKLDELLVETSALLEETEKKEEPKKEKKEEGIACPKCGYLNPPDSWYCEKCGAEILTIN</sequence>
<gene>
    <name evidence="2" type="ORF">ENP86_06590</name>
</gene>
<reference evidence="2" key="1">
    <citation type="journal article" date="2020" name="mSystems">
        <title>Genome- and Community-Level Interaction Insights into Carbon Utilization and Element Cycling Functions of Hydrothermarchaeota in Hydrothermal Sediment.</title>
        <authorList>
            <person name="Zhou Z."/>
            <person name="Liu Y."/>
            <person name="Xu W."/>
            <person name="Pan J."/>
            <person name="Luo Z.H."/>
            <person name="Li M."/>
        </authorList>
    </citation>
    <scope>NUCLEOTIDE SEQUENCE [LARGE SCALE GENOMIC DNA]</scope>
    <source>
        <strain evidence="2">SpSt-258</strain>
    </source>
</reference>
<proteinExistence type="predicted"/>
<dbReference type="Gene3D" id="4.10.1060.50">
    <property type="match status" value="1"/>
</dbReference>
<keyword evidence="1" id="KW-0175">Coiled coil</keyword>
<organism evidence="2">
    <name type="scientific">candidate division WOR-3 bacterium</name>
    <dbReference type="NCBI Taxonomy" id="2052148"/>
    <lineage>
        <taxon>Bacteria</taxon>
        <taxon>Bacteria division WOR-3</taxon>
    </lineage>
</organism>
<name>A0A7V0Z5X6_UNCW3</name>
<evidence type="ECO:0000313" key="2">
    <source>
        <dbReference type="EMBL" id="HDY59203.1"/>
    </source>
</evidence>
<evidence type="ECO:0000256" key="1">
    <source>
        <dbReference type="SAM" id="Coils"/>
    </source>
</evidence>
<dbReference type="InterPro" id="IPR038587">
    <property type="entry name" value="Ribosomal_eL40_sf"/>
</dbReference>